<comment type="similarity">
    <text evidence="2">Belongs to the acyltransferase 3 family.</text>
</comment>
<keyword evidence="3" id="KW-1003">Cell membrane</keyword>
<evidence type="ECO:0000256" key="1">
    <source>
        <dbReference type="ARBA" id="ARBA00004651"/>
    </source>
</evidence>
<feature type="transmembrane region" description="Helical" evidence="7">
    <location>
        <begin position="108"/>
        <end position="129"/>
    </location>
</feature>
<feature type="transmembrane region" description="Helical" evidence="7">
    <location>
        <begin position="141"/>
        <end position="158"/>
    </location>
</feature>
<evidence type="ECO:0000256" key="3">
    <source>
        <dbReference type="ARBA" id="ARBA00022475"/>
    </source>
</evidence>
<feature type="transmembrane region" description="Helical" evidence="7">
    <location>
        <begin position="278"/>
        <end position="300"/>
    </location>
</feature>
<comment type="subcellular location">
    <subcellularLocation>
        <location evidence="1">Cell membrane</location>
        <topology evidence="1">Multi-pass membrane protein</topology>
    </subcellularLocation>
</comment>
<protein>
    <submittedName>
        <fullName evidence="9">Acyltransferase</fullName>
    </submittedName>
</protein>
<keyword evidence="4 7" id="KW-0812">Transmembrane</keyword>
<name>A0ABS7EIZ8_9GAMM</name>
<evidence type="ECO:0000256" key="5">
    <source>
        <dbReference type="ARBA" id="ARBA00022989"/>
    </source>
</evidence>
<dbReference type="PANTHER" id="PTHR40074">
    <property type="entry name" value="O-ACETYLTRANSFERASE WECH"/>
    <property type="match status" value="1"/>
</dbReference>
<dbReference type="RefSeq" id="WP_220104312.1">
    <property type="nucleotide sequence ID" value="NZ_JAHZSS010000013.1"/>
</dbReference>
<evidence type="ECO:0000256" key="6">
    <source>
        <dbReference type="ARBA" id="ARBA00023136"/>
    </source>
</evidence>
<evidence type="ECO:0000256" key="7">
    <source>
        <dbReference type="SAM" id="Phobius"/>
    </source>
</evidence>
<keyword evidence="9" id="KW-0808">Transferase</keyword>
<evidence type="ECO:0000256" key="2">
    <source>
        <dbReference type="ARBA" id="ARBA00007400"/>
    </source>
</evidence>
<dbReference type="InterPro" id="IPR002656">
    <property type="entry name" value="Acyl_transf_3_dom"/>
</dbReference>
<feature type="transmembrane region" description="Helical" evidence="7">
    <location>
        <begin position="248"/>
        <end position="266"/>
    </location>
</feature>
<keyword evidence="10" id="KW-1185">Reference proteome</keyword>
<evidence type="ECO:0000313" key="10">
    <source>
        <dbReference type="Proteomes" id="UP001166251"/>
    </source>
</evidence>
<feature type="transmembrane region" description="Helical" evidence="7">
    <location>
        <begin position="170"/>
        <end position="186"/>
    </location>
</feature>
<reference evidence="9" key="1">
    <citation type="submission" date="2021-07" db="EMBL/GenBank/DDBJ databases">
        <title>Neiella marina sp. nov., isolated from the intestinal content of sea cucumber Apostichopus japonicus.</title>
        <authorList>
            <person name="Bai X."/>
        </authorList>
    </citation>
    <scope>NUCLEOTIDE SEQUENCE</scope>
    <source>
        <strain evidence="9">126</strain>
    </source>
</reference>
<feature type="transmembrane region" description="Helical" evidence="7">
    <location>
        <begin position="78"/>
        <end position="96"/>
    </location>
</feature>
<sequence length="319" mass="35910">MKIVSIDYLKAIAVLYIVGYWHLFNYTEHYPGYYTLYTLMLAKTVLGLFALVSGFFISKSISRGTISGFYIKRVARIYPLYLLSVAVFWVAGLITSESALASTMSLSMFWGEAPMTLWFISMIMSFYLFAPALKWAGRSKLSYVAFGFAVITALIGIYELMPEGPAGVDFRVILYFPCFAAGFYLGRFKIQQHLAWSFAIGLAAVMLLSLLKGEFREYREVAFVLLSALATFGLVYRMESWLPDWKVVAWLSYASFAMYLFHRPLFSAAKALFFPEAAVHQLVYLVGVLSLLIVPASYLIQKLSDHVMRRLTATATSGG</sequence>
<feature type="transmembrane region" description="Helical" evidence="7">
    <location>
        <begin position="193"/>
        <end position="212"/>
    </location>
</feature>
<dbReference type="GO" id="GO:0016746">
    <property type="term" value="F:acyltransferase activity"/>
    <property type="evidence" value="ECO:0007669"/>
    <property type="project" value="UniProtKB-KW"/>
</dbReference>
<feature type="transmembrane region" description="Helical" evidence="7">
    <location>
        <begin position="218"/>
        <end position="236"/>
    </location>
</feature>
<feature type="domain" description="Acyltransferase 3" evidence="8">
    <location>
        <begin position="4"/>
        <end position="291"/>
    </location>
</feature>
<proteinExistence type="inferred from homology"/>
<keyword evidence="6 7" id="KW-0472">Membrane</keyword>
<feature type="transmembrane region" description="Helical" evidence="7">
    <location>
        <begin position="7"/>
        <end position="24"/>
    </location>
</feature>
<dbReference type="EMBL" id="JAHZSS010000013">
    <property type="protein sequence ID" value="MBW8191632.1"/>
    <property type="molecule type" value="Genomic_DNA"/>
</dbReference>
<keyword evidence="9" id="KW-0012">Acyltransferase</keyword>
<accession>A0ABS7EIZ8</accession>
<comment type="caution">
    <text evidence="9">The sequence shown here is derived from an EMBL/GenBank/DDBJ whole genome shotgun (WGS) entry which is preliminary data.</text>
</comment>
<evidence type="ECO:0000313" key="9">
    <source>
        <dbReference type="EMBL" id="MBW8191632.1"/>
    </source>
</evidence>
<feature type="transmembrane region" description="Helical" evidence="7">
    <location>
        <begin position="36"/>
        <end position="57"/>
    </location>
</feature>
<keyword evidence="5 7" id="KW-1133">Transmembrane helix</keyword>
<dbReference type="Proteomes" id="UP001166251">
    <property type="component" value="Unassembled WGS sequence"/>
</dbReference>
<dbReference type="Pfam" id="PF01757">
    <property type="entry name" value="Acyl_transf_3"/>
    <property type="match status" value="1"/>
</dbReference>
<gene>
    <name evidence="9" type="ORF">K0504_11340</name>
</gene>
<organism evidence="9 10">
    <name type="scientific">Neiella holothuriorum</name>
    <dbReference type="NCBI Taxonomy" id="2870530"/>
    <lineage>
        <taxon>Bacteria</taxon>
        <taxon>Pseudomonadati</taxon>
        <taxon>Pseudomonadota</taxon>
        <taxon>Gammaproteobacteria</taxon>
        <taxon>Alteromonadales</taxon>
        <taxon>Echinimonadaceae</taxon>
        <taxon>Neiella</taxon>
    </lineage>
</organism>
<evidence type="ECO:0000256" key="4">
    <source>
        <dbReference type="ARBA" id="ARBA00022692"/>
    </source>
</evidence>
<evidence type="ECO:0000259" key="8">
    <source>
        <dbReference type="Pfam" id="PF01757"/>
    </source>
</evidence>
<dbReference type="PANTHER" id="PTHR40074:SF2">
    <property type="entry name" value="O-ACETYLTRANSFERASE WECH"/>
    <property type="match status" value="1"/>
</dbReference>